<evidence type="ECO:0000256" key="4">
    <source>
        <dbReference type="PROSITE-ProRule" id="PRU00335"/>
    </source>
</evidence>
<keyword evidence="2 4" id="KW-0238">DNA-binding</keyword>
<dbReference type="SUPFAM" id="SSF46689">
    <property type="entry name" value="Homeodomain-like"/>
    <property type="match status" value="1"/>
</dbReference>
<dbReference type="PANTHER" id="PTHR30055:SF151">
    <property type="entry name" value="TRANSCRIPTIONAL REGULATORY PROTEIN"/>
    <property type="match status" value="1"/>
</dbReference>
<dbReference type="OrthoDB" id="4427109at2"/>
<dbReference type="Gene3D" id="1.10.357.10">
    <property type="entry name" value="Tetracycline Repressor, domain 2"/>
    <property type="match status" value="1"/>
</dbReference>
<dbReference type="EMBL" id="SJZJ01000011">
    <property type="protein sequence ID" value="TCJ28346.1"/>
    <property type="molecule type" value="Genomic_DNA"/>
</dbReference>
<dbReference type="InterPro" id="IPR004111">
    <property type="entry name" value="Repressor_TetR_C"/>
</dbReference>
<evidence type="ECO:0000313" key="7">
    <source>
        <dbReference type="EMBL" id="TCJ28346.1"/>
    </source>
</evidence>
<dbReference type="GO" id="GO:0003700">
    <property type="term" value="F:DNA-binding transcription factor activity"/>
    <property type="evidence" value="ECO:0007669"/>
    <property type="project" value="TreeGrafter"/>
</dbReference>
<dbReference type="InterPro" id="IPR036271">
    <property type="entry name" value="Tet_transcr_reg_TetR-rel_C_sf"/>
</dbReference>
<keyword evidence="8" id="KW-1185">Reference proteome</keyword>
<evidence type="ECO:0000259" key="6">
    <source>
        <dbReference type="PROSITE" id="PS50977"/>
    </source>
</evidence>
<keyword evidence="3" id="KW-0804">Transcription</keyword>
<keyword evidence="1" id="KW-0805">Transcription regulation</keyword>
<feature type="domain" description="HTH tetR-type" evidence="6">
    <location>
        <begin position="17"/>
        <end position="77"/>
    </location>
</feature>
<protein>
    <submittedName>
        <fullName evidence="7">TetR/AcrR family transcriptional regulator</fullName>
    </submittedName>
</protein>
<evidence type="ECO:0000256" key="3">
    <source>
        <dbReference type="ARBA" id="ARBA00023163"/>
    </source>
</evidence>
<dbReference type="SUPFAM" id="SSF48498">
    <property type="entry name" value="Tetracyclin repressor-like, C-terminal domain"/>
    <property type="match status" value="1"/>
</dbReference>
<name>A0A4R1CEB7_9ACTN</name>
<evidence type="ECO:0000256" key="5">
    <source>
        <dbReference type="SAM" id="MobiDB-lite"/>
    </source>
</evidence>
<dbReference type="Gene3D" id="1.10.10.60">
    <property type="entry name" value="Homeodomain-like"/>
    <property type="match status" value="1"/>
</dbReference>
<evidence type="ECO:0000256" key="1">
    <source>
        <dbReference type="ARBA" id="ARBA00023015"/>
    </source>
</evidence>
<dbReference type="PROSITE" id="PS50977">
    <property type="entry name" value="HTH_TETR_2"/>
    <property type="match status" value="1"/>
</dbReference>
<proteinExistence type="predicted"/>
<dbReference type="PANTHER" id="PTHR30055">
    <property type="entry name" value="HTH-TYPE TRANSCRIPTIONAL REGULATOR RUTR"/>
    <property type="match status" value="1"/>
</dbReference>
<dbReference type="GO" id="GO:0045892">
    <property type="term" value="P:negative regulation of DNA-templated transcription"/>
    <property type="evidence" value="ECO:0007669"/>
    <property type="project" value="InterPro"/>
</dbReference>
<dbReference type="InterPro" id="IPR009057">
    <property type="entry name" value="Homeodomain-like_sf"/>
</dbReference>
<gene>
    <name evidence="7" type="ORF">EPD65_08400</name>
</gene>
<dbReference type="RefSeq" id="WP_131583078.1">
    <property type="nucleotide sequence ID" value="NZ_SJZJ01000011.1"/>
</dbReference>
<dbReference type="GO" id="GO:0000976">
    <property type="term" value="F:transcription cis-regulatory region binding"/>
    <property type="evidence" value="ECO:0007669"/>
    <property type="project" value="TreeGrafter"/>
</dbReference>
<dbReference type="InterPro" id="IPR050109">
    <property type="entry name" value="HTH-type_TetR-like_transc_reg"/>
</dbReference>
<evidence type="ECO:0000256" key="2">
    <source>
        <dbReference type="ARBA" id="ARBA00023125"/>
    </source>
</evidence>
<accession>A0A4R1CEB7</accession>
<dbReference type="Proteomes" id="UP000295453">
    <property type="component" value="Unassembled WGS sequence"/>
</dbReference>
<reference evidence="7 8" key="1">
    <citation type="submission" date="2019-03" db="EMBL/GenBank/DDBJ databases">
        <authorList>
            <person name="Kim M.K.M."/>
        </authorList>
    </citation>
    <scope>NUCLEOTIDE SEQUENCE [LARGE SCALE GENOMIC DNA]</scope>
    <source>
        <strain evidence="7 8">18JY15-6</strain>
    </source>
</reference>
<organism evidence="7 8">
    <name type="scientific">Nocardioides jejuensis</name>
    <dbReference type="NCBI Taxonomy" id="2502782"/>
    <lineage>
        <taxon>Bacteria</taxon>
        <taxon>Bacillati</taxon>
        <taxon>Actinomycetota</taxon>
        <taxon>Actinomycetes</taxon>
        <taxon>Propionibacteriales</taxon>
        <taxon>Nocardioidaceae</taxon>
        <taxon>Nocardioides</taxon>
    </lineage>
</organism>
<dbReference type="Pfam" id="PF02909">
    <property type="entry name" value="TetR_C_1"/>
    <property type="match status" value="1"/>
</dbReference>
<feature type="region of interest" description="Disordered" evidence="5">
    <location>
        <begin position="86"/>
        <end position="105"/>
    </location>
</feature>
<comment type="caution">
    <text evidence="7">The sequence shown here is derived from an EMBL/GenBank/DDBJ whole genome shotgun (WGS) entry which is preliminary data.</text>
</comment>
<feature type="DNA-binding region" description="H-T-H motif" evidence="4">
    <location>
        <begin position="40"/>
        <end position="59"/>
    </location>
</feature>
<sequence length="260" mass="28036">MTPRESSPTDRRRGRATHSLEQIVATATAILDRDGIRGLTLRGLAADLGGGLGSIYWYVGSKDELIALACDALLAEALVRAGAPAGEGPGEVTSPPGIAPGGPQLETDDPAVVDAVRTLRRTALALFELTQEHPWLALQLHAQGPPTPQLLRYWEQLGRPLADMGLTPRQQFHGSTAISGYVSGVAAEMAAQDLHADTSRSKDEQLAEVTDGWLALDPTEFRWLHSIAGEFREHDDDEQFIAGLDLLLGGLVRQAVERRR</sequence>
<dbReference type="InterPro" id="IPR001647">
    <property type="entry name" value="HTH_TetR"/>
</dbReference>
<evidence type="ECO:0000313" key="8">
    <source>
        <dbReference type="Proteomes" id="UP000295453"/>
    </source>
</evidence>
<dbReference type="AlphaFoldDB" id="A0A4R1CEB7"/>